<gene>
    <name evidence="2" type="ORF">ACFCQI_14790</name>
</gene>
<proteinExistence type="predicted"/>
<evidence type="ECO:0000313" key="2">
    <source>
        <dbReference type="EMBL" id="XIA21575.1"/>
    </source>
</evidence>
<organism evidence="2">
    <name type="scientific">Rhodanobacter sp. FW102-FHT14D06</name>
    <dbReference type="NCBI Taxonomy" id="3351461"/>
    <lineage>
        <taxon>Bacteria</taxon>
        <taxon>Pseudomonadati</taxon>
        <taxon>Pseudomonadota</taxon>
        <taxon>Gammaproteobacteria</taxon>
        <taxon>Lysobacterales</taxon>
        <taxon>Rhodanobacteraceae</taxon>
        <taxon>Rhodanobacter</taxon>
    </lineage>
</organism>
<dbReference type="EMBL" id="CP170722">
    <property type="protein sequence ID" value="XIA21575.1"/>
    <property type="molecule type" value="Genomic_DNA"/>
</dbReference>
<dbReference type="AlphaFoldDB" id="A0AB74UY84"/>
<feature type="compositionally biased region" description="Polar residues" evidence="1">
    <location>
        <begin position="12"/>
        <end position="37"/>
    </location>
</feature>
<name>A0AB74UY84_9GAMM</name>
<dbReference type="RefSeq" id="WP_395117902.1">
    <property type="nucleotide sequence ID" value="NZ_CP170722.1"/>
</dbReference>
<evidence type="ECO:0000256" key="1">
    <source>
        <dbReference type="SAM" id="MobiDB-lite"/>
    </source>
</evidence>
<feature type="region of interest" description="Disordered" evidence="1">
    <location>
        <begin position="1"/>
        <end position="37"/>
    </location>
</feature>
<accession>A0AB74UY84</accession>
<reference evidence="2" key="1">
    <citation type="submission" date="2024-10" db="EMBL/GenBank/DDBJ databases">
        <authorList>
            <person name="Lesea H.P."/>
            <person name="Kuehl J.V."/>
            <person name="Chandonia J.-M."/>
        </authorList>
    </citation>
    <scope>NUCLEOTIDE SEQUENCE</scope>
    <source>
        <strain evidence="2">FW102-FHT14D06</strain>
    </source>
</reference>
<sequence>MNLLICIPSSLDAPSQDKNTPRSGFQRPQQPMPTASAGTMELSLRIDESAQIHRCAVPALHRVDAGEPVPAHQPTQRHE</sequence>
<protein>
    <submittedName>
        <fullName evidence="2">Uncharacterized protein</fullName>
    </submittedName>
</protein>